<dbReference type="Proteomes" id="UP000238479">
    <property type="component" value="Chromosome 2"/>
</dbReference>
<feature type="compositionally biased region" description="Low complexity" evidence="1">
    <location>
        <begin position="1"/>
        <end position="26"/>
    </location>
</feature>
<evidence type="ECO:0000313" key="3">
    <source>
        <dbReference type="EMBL" id="PRQ46825.1"/>
    </source>
</evidence>
<evidence type="ECO:0000313" key="2">
    <source>
        <dbReference type="EMBL" id="PRQ28589.1"/>
    </source>
</evidence>
<comment type="caution">
    <text evidence="2">The sequence shown here is derived from an EMBL/GenBank/DDBJ whole genome shotgun (WGS) entry which is preliminary data.</text>
</comment>
<dbReference type="Gramene" id="PRQ46825">
    <property type="protein sequence ID" value="PRQ46825"/>
    <property type="gene ID" value="RchiOBHm_Chr2g0093181"/>
</dbReference>
<protein>
    <submittedName>
        <fullName evidence="2">Uncharacterized protein</fullName>
    </submittedName>
</protein>
<name>A0A2P6Q370_ROSCH</name>
<accession>A0A2P6Q370</accession>
<keyword evidence="4" id="KW-1185">Reference proteome</keyword>
<organism evidence="2 4">
    <name type="scientific">Rosa chinensis</name>
    <name type="common">China rose</name>
    <dbReference type="NCBI Taxonomy" id="74649"/>
    <lineage>
        <taxon>Eukaryota</taxon>
        <taxon>Viridiplantae</taxon>
        <taxon>Streptophyta</taxon>
        <taxon>Embryophyta</taxon>
        <taxon>Tracheophyta</taxon>
        <taxon>Spermatophyta</taxon>
        <taxon>Magnoliopsida</taxon>
        <taxon>eudicotyledons</taxon>
        <taxon>Gunneridae</taxon>
        <taxon>Pentapetalae</taxon>
        <taxon>rosids</taxon>
        <taxon>fabids</taxon>
        <taxon>Rosales</taxon>
        <taxon>Rosaceae</taxon>
        <taxon>Rosoideae</taxon>
        <taxon>Rosoideae incertae sedis</taxon>
        <taxon>Rosa</taxon>
    </lineage>
</organism>
<dbReference type="EMBL" id="PDCK01000040">
    <property type="protein sequence ID" value="PRQ46825.1"/>
    <property type="molecule type" value="Genomic_DNA"/>
</dbReference>
<evidence type="ECO:0000256" key="1">
    <source>
        <dbReference type="SAM" id="MobiDB-lite"/>
    </source>
</evidence>
<feature type="region of interest" description="Disordered" evidence="1">
    <location>
        <begin position="1"/>
        <end position="31"/>
    </location>
</feature>
<proteinExistence type="predicted"/>
<evidence type="ECO:0000313" key="4">
    <source>
        <dbReference type="Proteomes" id="UP000238479"/>
    </source>
</evidence>
<dbReference type="Proteomes" id="UP000238479">
    <property type="component" value="Chromosome 5"/>
</dbReference>
<dbReference type="AlphaFoldDB" id="A0A2P6Q370"/>
<gene>
    <name evidence="3" type="ORF">RchiOBHm_Chr2g0093181</name>
    <name evidence="2" type="ORF">RchiOBHm_Chr5g0004661</name>
</gene>
<dbReference type="Gramene" id="PRQ28589">
    <property type="protein sequence ID" value="PRQ28589"/>
    <property type="gene ID" value="RchiOBHm_Chr5g0004661"/>
</dbReference>
<reference evidence="2 4" key="1">
    <citation type="journal article" date="2018" name="Nat. Genet.">
        <title>The Rosa genome provides new insights in the design of modern roses.</title>
        <authorList>
            <person name="Bendahmane M."/>
        </authorList>
    </citation>
    <scope>NUCLEOTIDE SEQUENCE [LARGE SCALE GENOMIC DNA]</scope>
    <source>
        <strain evidence="4">cv. Old Blush</strain>
    </source>
</reference>
<dbReference type="EMBL" id="PDCK01000043">
    <property type="protein sequence ID" value="PRQ28589.1"/>
    <property type="molecule type" value="Genomic_DNA"/>
</dbReference>
<sequence length="48" mass="5145">MGRTPALSLPLSASTSTPSLTKTPTSMGKQEASVSVEFIMKIQVKLFF</sequence>